<keyword evidence="9" id="KW-1208">Phospholipid metabolism</keyword>
<dbReference type="GO" id="GO:0046872">
    <property type="term" value="F:metal ion binding"/>
    <property type="evidence" value="ECO:0007669"/>
    <property type="project" value="UniProtKB-KW"/>
</dbReference>
<dbReference type="CDD" id="cd08175">
    <property type="entry name" value="G1PDH"/>
    <property type="match status" value="1"/>
</dbReference>
<dbReference type="PANTHER" id="PTHR43616">
    <property type="entry name" value="GLYCEROL DEHYDROGENASE"/>
    <property type="match status" value="1"/>
</dbReference>
<evidence type="ECO:0000313" key="11">
    <source>
        <dbReference type="Proteomes" id="UP001199296"/>
    </source>
</evidence>
<evidence type="ECO:0000256" key="6">
    <source>
        <dbReference type="ARBA" id="ARBA00023027"/>
    </source>
</evidence>
<keyword evidence="4" id="KW-0521">NADP</keyword>
<dbReference type="GO" id="GO:0016614">
    <property type="term" value="F:oxidoreductase activity, acting on CH-OH group of donors"/>
    <property type="evidence" value="ECO:0007669"/>
    <property type="project" value="InterPro"/>
</dbReference>
<keyword evidence="8" id="KW-0594">Phospholipid biosynthesis</keyword>
<dbReference type="AlphaFoldDB" id="A0AAW4WXD4"/>
<dbReference type="EMBL" id="JAJFAT010000004">
    <property type="protein sequence ID" value="MCC3144578.1"/>
    <property type="molecule type" value="Genomic_DNA"/>
</dbReference>
<dbReference type="InterPro" id="IPR016205">
    <property type="entry name" value="Glycerol_DH"/>
</dbReference>
<dbReference type="Gene3D" id="3.40.50.1970">
    <property type="match status" value="1"/>
</dbReference>
<evidence type="ECO:0000256" key="8">
    <source>
        <dbReference type="ARBA" id="ARBA00023209"/>
    </source>
</evidence>
<keyword evidence="1" id="KW-0963">Cytoplasm</keyword>
<evidence type="ECO:0000256" key="3">
    <source>
        <dbReference type="ARBA" id="ARBA00022723"/>
    </source>
</evidence>
<evidence type="ECO:0000256" key="4">
    <source>
        <dbReference type="ARBA" id="ARBA00022857"/>
    </source>
</evidence>
<evidence type="ECO:0000256" key="5">
    <source>
        <dbReference type="ARBA" id="ARBA00023002"/>
    </source>
</evidence>
<evidence type="ECO:0000313" key="10">
    <source>
        <dbReference type="EMBL" id="MCC3144578.1"/>
    </source>
</evidence>
<accession>A0AAW4WXD4</accession>
<keyword evidence="5" id="KW-0560">Oxidoreductase</keyword>
<keyword evidence="3" id="KW-0479">Metal-binding</keyword>
<organism evidence="10 11">
    <name type="scientific">Halanaerobium polyolivorans</name>
    <dbReference type="NCBI Taxonomy" id="2886943"/>
    <lineage>
        <taxon>Bacteria</taxon>
        <taxon>Bacillati</taxon>
        <taxon>Bacillota</taxon>
        <taxon>Clostridia</taxon>
        <taxon>Halanaerobiales</taxon>
        <taxon>Halanaerobiaceae</taxon>
        <taxon>Halanaerobium</taxon>
    </lineage>
</organism>
<dbReference type="GO" id="GO:0008654">
    <property type="term" value="P:phospholipid biosynthetic process"/>
    <property type="evidence" value="ECO:0007669"/>
    <property type="project" value="UniProtKB-KW"/>
</dbReference>
<evidence type="ECO:0000256" key="2">
    <source>
        <dbReference type="ARBA" id="ARBA00022516"/>
    </source>
</evidence>
<dbReference type="SUPFAM" id="SSF56796">
    <property type="entry name" value="Dehydroquinate synthase-like"/>
    <property type="match status" value="1"/>
</dbReference>
<keyword evidence="7" id="KW-0443">Lipid metabolism</keyword>
<evidence type="ECO:0000256" key="1">
    <source>
        <dbReference type="ARBA" id="ARBA00022490"/>
    </source>
</evidence>
<evidence type="ECO:0000256" key="7">
    <source>
        <dbReference type="ARBA" id="ARBA00023098"/>
    </source>
</evidence>
<dbReference type="Pfam" id="PF13685">
    <property type="entry name" value="Fe-ADH_2"/>
    <property type="match status" value="1"/>
</dbReference>
<dbReference type="Gene3D" id="1.20.1090.10">
    <property type="entry name" value="Dehydroquinate synthase-like - alpha domain"/>
    <property type="match status" value="1"/>
</dbReference>
<comment type="caution">
    <text evidence="10">The sequence shown here is derived from an EMBL/GenBank/DDBJ whole genome shotgun (WGS) entry which is preliminary data.</text>
</comment>
<dbReference type="Proteomes" id="UP001199296">
    <property type="component" value="Unassembled WGS sequence"/>
</dbReference>
<dbReference type="InterPro" id="IPR032837">
    <property type="entry name" value="G1PDH"/>
</dbReference>
<dbReference type="GO" id="GO:0005829">
    <property type="term" value="C:cytosol"/>
    <property type="evidence" value="ECO:0007669"/>
    <property type="project" value="TreeGrafter"/>
</dbReference>
<name>A0AAW4WXD4_9FIRM</name>
<dbReference type="RefSeq" id="WP_229344465.1">
    <property type="nucleotide sequence ID" value="NZ_JAJFAT010000004.1"/>
</dbReference>
<dbReference type="PANTHER" id="PTHR43616:SF5">
    <property type="entry name" value="GLYCEROL DEHYDROGENASE 1"/>
    <property type="match status" value="1"/>
</dbReference>
<reference evidence="10 11" key="1">
    <citation type="submission" date="2021-10" db="EMBL/GenBank/DDBJ databases">
        <authorList>
            <person name="Grouzdev D.S."/>
            <person name="Pantiukh K.S."/>
            <person name="Krutkina M.S."/>
        </authorList>
    </citation>
    <scope>NUCLEOTIDE SEQUENCE [LARGE SCALE GENOMIC DNA]</scope>
    <source>
        <strain evidence="10 11">Z-7514</strain>
    </source>
</reference>
<gene>
    <name evidence="10" type="ORF">LJ207_04470</name>
</gene>
<proteinExistence type="predicted"/>
<keyword evidence="6" id="KW-0520">NAD</keyword>
<keyword evidence="11" id="KW-1185">Reference proteome</keyword>
<sequence>MDLKEISAKECSCGRVHQVPIQEVLIEENAVAKVPKLLEKTTEFKKIYLVDDKNTKEAAGNELKKTLESAGYEVVEITLKEKEGDDHLVPDPDAIFGVMAGVEDDGYILACGSGSLNDLTAYAAHKMKKPYSIYATAPSMDGYASSIASITVDGVKKSYDITPPELIIGDLNVLAASPWKLIQSGLGDLLGKVTSLLGWKMQRILLDAYFCQEAYDLVEDVLDDLMDNYQSILERDIDGVDALTKGLIYSGIAMMMVGNSRPASAGEHQISHFFDMYSGIFKEPVPTHGIKVGVASVITSELYLRLLEEDFSQLELKHDRQAREKAIKEIYLEKAPKILELLAERWEREKVSKERLLAKETEIKAAIKEYENSLKEVEVILDDFKFFARDDVKNLNRDWLRKAVNYGFEIRSRYSILTLLNQLGLLEEWGTEAVEKLEAKL</sequence>
<protein>
    <submittedName>
        <fullName evidence="10">Sn-glycerol-1-phosphate dehydrogenase</fullName>
    </submittedName>
</protein>
<evidence type="ECO:0000256" key="9">
    <source>
        <dbReference type="ARBA" id="ARBA00023264"/>
    </source>
</evidence>
<keyword evidence="2" id="KW-0444">Lipid biosynthesis</keyword>